<protein>
    <submittedName>
        <fullName evidence="6">MBL fold metallo-hydrolase</fullName>
    </submittedName>
</protein>
<dbReference type="PANTHER" id="PTHR42978">
    <property type="entry name" value="QUORUM-QUENCHING LACTONASE YTNP-RELATED-RELATED"/>
    <property type="match status" value="1"/>
</dbReference>
<dbReference type="Proteomes" id="UP000295345">
    <property type="component" value="Unassembled WGS sequence"/>
</dbReference>
<dbReference type="EMBL" id="SMKI01000026">
    <property type="protein sequence ID" value="TDC78879.1"/>
    <property type="molecule type" value="Genomic_DNA"/>
</dbReference>
<dbReference type="AlphaFoldDB" id="A0A4R4TXG9"/>
<comment type="caution">
    <text evidence="6">The sequence shown here is derived from an EMBL/GenBank/DDBJ whole genome shotgun (WGS) entry which is preliminary data.</text>
</comment>
<dbReference type="Pfam" id="PF00753">
    <property type="entry name" value="Lactamase_B"/>
    <property type="match status" value="1"/>
</dbReference>
<dbReference type="SMART" id="SM00849">
    <property type="entry name" value="Lactamase_B"/>
    <property type="match status" value="1"/>
</dbReference>
<keyword evidence="7" id="KW-1185">Reference proteome</keyword>
<dbReference type="PANTHER" id="PTHR42978:SF6">
    <property type="entry name" value="QUORUM-QUENCHING LACTONASE YTNP-RELATED"/>
    <property type="match status" value="1"/>
</dbReference>
<dbReference type="OrthoDB" id="5177904at2"/>
<sequence>MRKPATVRSLRLGETTVTYVPDGVCRLTPTGWFPASTDEDWAVHPEYLDEAGNVVAGIGGLLVERDGRALLIDAGFGPHSYPTGPEGPVTEIQGGALLDNLARLGRAPTDVEAVAFTHLHVDHVGWGWLPTPGGDRPPFAHAPYLVSEPEWTQREFLEAAGTGADILDAMAPYVRTVTDGEEIFPGVRVRLSAGHSPGHASYVVTTDDRRLIAFGDAMHTPAQIHHPDWHAAPDHDTTASTEARRGLVAELQEPDTIGFGVHFADVPFGRVRQDGDRLAWVPVDA</sequence>
<organism evidence="6 7">
    <name type="scientific">Streptomyces hainanensis</name>
    <dbReference type="NCBI Taxonomy" id="402648"/>
    <lineage>
        <taxon>Bacteria</taxon>
        <taxon>Bacillati</taxon>
        <taxon>Actinomycetota</taxon>
        <taxon>Actinomycetes</taxon>
        <taxon>Kitasatosporales</taxon>
        <taxon>Streptomycetaceae</taxon>
        <taxon>Streptomyces</taxon>
    </lineage>
</organism>
<dbReference type="InterPro" id="IPR051013">
    <property type="entry name" value="MBL_superfamily_lactonases"/>
</dbReference>
<evidence type="ECO:0000256" key="2">
    <source>
        <dbReference type="ARBA" id="ARBA00022723"/>
    </source>
</evidence>
<keyword evidence="3 6" id="KW-0378">Hydrolase</keyword>
<comment type="similarity">
    <text evidence="1">Belongs to the metallo-beta-lactamase superfamily.</text>
</comment>
<dbReference type="InterPro" id="IPR001279">
    <property type="entry name" value="Metallo-B-lactamas"/>
</dbReference>
<evidence type="ECO:0000313" key="7">
    <source>
        <dbReference type="Proteomes" id="UP000295345"/>
    </source>
</evidence>
<accession>A0A4R4TXG9</accession>
<evidence type="ECO:0000313" key="6">
    <source>
        <dbReference type="EMBL" id="TDC78879.1"/>
    </source>
</evidence>
<reference evidence="6 7" key="1">
    <citation type="submission" date="2019-03" db="EMBL/GenBank/DDBJ databases">
        <title>Draft genome sequences of novel Actinobacteria.</title>
        <authorList>
            <person name="Sahin N."/>
            <person name="Ay H."/>
            <person name="Saygin H."/>
        </authorList>
    </citation>
    <scope>NUCLEOTIDE SEQUENCE [LARGE SCALE GENOMIC DNA]</scope>
    <source>
        <strain evidence="6 7">DSM 41900</strain>
    </source>
</reference>
<dbReference type="Gene3D" id="3.60.15.10">
    <property type="entry name" value="Ribonuclease Z/Hydroxyacylglutathione hydrolase-like"/>
    <property type="match status" value="1"/>
</dbReference>
<feature type="domain" description="Metallo-beta-lactamase" evidence="5">
    <location>
        <begin position="57"/>
        <end position="262"/>
    </location>
</feature>
<evidence type="ECO:0000259" key="5">
    <source>
        <dbReference type="SMART" id="SM00849"/>
    </source>
</evidence>
<evidence type="ECO:0000256" key="1">
    <source>
        <dbReference type="ARBA" id="ARBA00007749"/>
    </source>
</evidence>
<dbReference type="GO" id="GO:0046872">
    <property type="term" value="F:metal ion binding"/>
    <property type="evidence" value="ECO:0007669"/>
    <property type="project" value="UniProtKB-KW"/>
</dbReference>
<evidence type="ECO:0000256" key="4">
    <source>
        <dbReference type="ARBA" id="ARBA00022833"/>
    </source>
</evidence>
<dbReference type="InterPro" id="IPR036866">
    <property type="entry name" value="RibonucZ/Hydroxyglut_hydro"/>
</dbReference>
<dbReference type="SUPFAM" id="SSF56281">
    <property type="entry name" value="Metallo-hydrolase/oxidoreductase"/>
    <property type="match status" value="1"/>
</dbReference>
<evidence type="ECO:0000256" key="3">
    <source>
        <dbReference type="ARBA" id="ARBA00022801"/>
    </source>
</evidence>
<name>A0A4R4TXG9_9ACTN</name>
<keyword evidence="2" id="KW-0479">Metal-binding</keyword>
<keyword evidence="4" id="KW-0862">Zinc</keyword>
<proteinExistence type="inferred from homology"/>
<gene>
    <name evidence="6" type="ORF">E1283_04100</name>
</gene>
<dbReference type="GO" id="GO:0016787">
    <property type="term" value="F:hydrolase activity"/>
    <property type="evidence" value="ECO:0007669"/>
    <property type="project" value="UniProtKB-KW"/>
</dbReference>